<reference evidence="2" key="1">
    <citation type="submission" date="2013-12" db="EMBL/GenBank/DDBJ databases">
        <authorList>
            <person name="Genoscope - CEA"/>
        </authorList>
    </citation>
    <scope>NUCLEOTIDE SEQUENCE</scope>
    <source>
        <strain evidence="2">CBS 1993</strain>
    </source>
</reference>
<dbReference type="Pfam" id="PF17321">
    <property type="entry name" value="Vac17"/>
    <property type="match status" value="1"/>
</dbReference>
<dbReference type="GO" id="GO:0043495">
    <property type="term" value="F:protein-membrane adaptor activity"/>
    <property type="evidence" value="ECO:0007669"/>
    <property type="project" value="InterPro"/>
</dbReference>
<dbReference type="OrthoDB" id="3980557at2759"/>
<protein>
    <submittedName>
        <fullName evidence="2">Uncharacterized protein</fullName>
    </submittedName>
</protein>
<sequence>MENRHASEKLAAKLDCFLETTFDLATENTELVGKLVHQHTLLTEQESEMEDLTDQLDKSTLFAQELAALNLRSEFFEAQLSLLEAHTAVNFARGPDAYNDWKDRSLNWRTTETTLDNLELEYRYLMNQYKQYGNFKNTGGSQKCELDRDSDVHHESSYANTSVDSVFSVDVSTNTENTTHDVQMRPIRCKGGLNSISSALPQGAIQALPNQGILLPPFDGASTPAKEIKPQHLKKYASLSHLNKTTGNRKRFESFFPDDFSTSFEVTFDEDDCDYDRPPNRDHNTAETSINAHQTPLRHFLSYDTALSQKQTLNLTLEDLKFSRKTVASSPDSQVSLIKDSQDDFDNPSEPEDYGEDAKTFDVHQEILPEKCPLKRSASYESVFQKGFQKDFPTPREPVLDLKKQTIKWLDIFHTPVSGLAAQNTVNATIKSRETAFPFTPTSSATTTATTITNHQTSKELLSSVVGSSHSKTSSGIFPFFSHPSTPEITQRIESETDTGPSSNPPEASSPAIPIPHSRDSRSSVHSMRRPSLASRGSFMTSQQYSQWSMLFAKLNPQSIIPGSAYSEVGKPIHGPSLRATPTVHHDSHFKGVKRFEDTPSTFNGSHSTITIGPNHSKIVRHGLSSDLHKHVVASRVSYAALRDALDSDLA</sequence>
<dbReference type="RefSeq" id="XP_022458895.1">
    <property type="nucleotide sequence ID" value="XM_022603162.1"/>
</dbReference>
<dbReference type="HOGENOM" id="CLU_420946_0_0_1"/>
<dbReference type="Proteomes" id="UP000019384">
    <property type="component" value="Unassembled WGS sequence"/>
</dbReference>
<evidence type="ECO:0000313" key="2">
    <source>
        <dbReference type="EMBL" id="CDK26899.1"/>
    </source>
</evidence>
<gene>
    <name evidence="2" type="ORF">KUCA_T00002874001</name>
</gene>
<feature type="region of interest" description="Disordered" evidence="1">
    <location>
        <begin position="333"/>
        <end position="356"/>
    </location>
</feature>
<dbReference type="GeneID" id="34520283"/>
<feature type="region of interest" description="Disordered" evidence="1">
    <location>
        <begin position="493"/>
        <end position="538"/>
    </location>
</feature>
<proteinExistence type="predicted"/>
<feature type="compositionally biased region" description="Acidic residues" evidence="1">
    <location>
        <begin position="343"/>
        <end position="355"/>
    </location>
</feature>
<keyword evidence="3" id="KW-1185">Reference proteome</keyword>
<dbReference type="GO" id="GO:0000011">
    <property type="term" value="P:vacuole inheritance"/>
    <property type="evidence" value="ECO:0007669"/>
    <property type="project" value="InterPro"/>
</dbReference>
<evidence type="ECO:0000256" key="1">
    <source>
        <dbReference type="SAM" id="MobiDB-lite"/>
    </source>
</evidence>
<dbReference type="AlphaFoldDB" id="W6MK30"/>
<name>W6MK30_9ASCO</name>
<accession>W6MK30</accession>
<feature type="compositionally biased region" description="Low complexity" evidence="1">
    <location>
        <begin position="501"/>
        <end position="516"/>
    </location>
</feature>
<dbReference type="InterPro" id="IPR035293">
    <property type="entry name" value="Vac17"/>
</dbReference>
<reference evidence="2" key="2">
    <citation type="submission" date="2014-02" db="EMBL/GenBank/DDBJ databases">
        <title>Complete DNA sequence of /Kuraishia capsulata/ illustrates novel genomic features among budding yeasts (/Saccharomycotina/).</title>
        <authorList>
            <person name="Morales L."/>
            <person name="Noel B."/>
            <person name="Porcel B."/>
            <person name="Marcet-Houben M."/>
            <person name="Hullo M-F."/>
            <person name="Sacerdot C."/>
            <person name="Tekaia F."/>
            <person name="Leh-Louis V."/>
            <person name="Despons L."/>
            <person name="Khanna V."/>
            <person name="Aury J-M."/>
            <person name="Barbe V."/>
            <person name="Couloux A."/>
            <person name="Labadie K."/>
            <person name="Pelletier E."/>
            <person name="Souciet J-L."/>
            <person name="Boekhout T."/>
            <person name="Gabaldon T."/>
            <person name="Wincker P."/>
            <person name="Dujon B."/>
        </authorList>
    </citation>
    <scope>NUCLEOTIDE SEQUENCE</scope>
    <source>
        <strain evidence="2">CBS 1993</strain>
    </source>
</reference>
<organism evidence="2 3">
    <name type="scientific">Kuraishia capsulata CBS 1993</name>
    <dbReference type="NCBI Taxonomy" id="1382522"/>
    <lineage>
        <taxon>Eukaryota</taxon>
        <taxon>Fungi</taxon>
        <taxon>Dikarya</taxon>
        <taxon>Ascomycota</taxon>
        <taxon>Saccharomycotina</taxon>
        <taxon>Pichiomycetes</taxon>
        <taxon>Pichiales</taxon>
        <taxon>Pichiaceae</taxon>
        <taxon>Kuraishia</taxon>
    </lineage>
</organism>
<evidence type="ECO:0000313" key="3">
    <source>
        <dbReference type="Proteomes" id="UP000019384"/>
    </source>
</evidence>
<dbReference type="EMBL" id="HG793127">
    <property type="protein sequence ID" value="CDK26899.1"/>
    <property type="molecule type" value="Genomic_DNA"/>
</dbReference>